<proteinExistence type="predicted"/>
<organism evidence="1 2">
    <name type="scientific">Tritrichomonas musculus</name>
    <dbReference type="NCBI Taxonomy" id="1915356"/>
    <lineage>
        <taxon>Eukaryota</taxon>
        <taxon>Metamonada</taxon>
        <taxon>Parabasalia</taxon>
        <taxon>Tritrichomonadida</taxon>
        <taxon>Tritrichomonadidae</taxon>
        <taxon>Tritrichomonas</taxon>
    </lineage>
</organism>
<evidence type="ECO:0000313" key="2">
    <source>
        <dbReference type="Proteomes" id="UP001470230"/>
    </source>
</evidence>
<evidence type="ECO:0008006" key="3">
    <source>
        <dbReference type="Google" id="ProtNLM"/>
    </source>
</evidence>
<dbReference type="Proteomes" id="UP001470230">
    <property type="component" value="Unassembled WGS sequence"/>
</dbReference>
<dbReference type="EMBL" id="JAPFFF010000009">
    <property type="protein sequence ID" value="KAK8883031.1"/>
    <property type="molecule type" value="Genomic_DNA"/>
</dbReference>
<sequence length="218" mass="25846">MHRNKKNQCYKIGCIGSEIKKVFQKSYTPDRSLMNEQMKVHLDYLDQHGITEYGNFVQTLRDYQFNAGSILKLIQDFVDYKNSQDPENPLFLLKKRELKKSNDGEKNILFNRLSVEFSFEFLSFFENYVNFYFSRMKIKDNLIEKIRAKVEHLVGIRDKKNDYKLEPNSNDSLEIIDSIPYENEIKSEDDFFIFDEDQLVDFGSLFTNDGTIDEIFGE</sequence>
<gene>
    <name evidence="1" type="ORF">M9Y10_045679</name>
</gene>
<reference evidence="1 2" key="1">
    <citation type="submission" date="2024-04" db="EMBL/GenBank/DDBJ databases">
        <title>Tritrichomonas musculus Genome.</title>
        <authorList>
            <person name="Alves-Ferreira E."/>
            <person name="Grigg M."/>
            <person name="Lorenzi H."/>
            <person name="Galac M."/>
        </authorList>
    </citation>
    <scope>NUCLEOTIDE SEQUENCE [LARGE SCALE GENOMIC DNA]</scope>
    <source>
        <strain evidence="1 2">EAF2021</strain>
    </source>
</reference>
<name>A0ABR2JVW3_9EUKA</name>
<accession>A0ABR2JVW3</accession>
<comment type="caution">
    <text evidence="1">The sequence shown here is derived from an EMBL/GenBank/DDBJ whole genome shotgun (WGS) entry which is preliminary data.</text>
</comment>
<protein>
    <recommendedName>
        <fullName evidence="3">LisH domain-containing protein</fullName>
    </recommendedName>
</protein>
<keyword evidence="2" id="KW-1185">Reference proteome</keyword>
<evidence type="ECO:0000313" key="1">
    <source>
        <dbReference type="EMBL" id="KAK8883031.1"/>
    </source>
</evidence>